<keyword evidence="2" id="KW-1185">Reference proteome</keyword>
<dbReference type="RefSeq" id="WP_354463913.1">
    <property type="nucleotide sequence ID" value="NZ_JBEWSZ010000005.1"/>
</dbReference>
<reference evidence="1 2" key="1">
    <citation type="submission" date="2024-06" db="EMBL/GenBank/DDBJ databases">
        <authorList>
            <person name="Kim D.-U."/>
        </authorList>
    </citation>
    <scope>NUCLEOTIDE SEQUENCE [LARGE SCALE GENOMIC DNA]</scope>
    <source>
        <strain evidence="1 2">KACC15460</strain>
    </source>
</reference>
<name>A0ABV2DNS7_9HYPH</name>
<dbReference type="Proteomes" id="UP001548832">
    <property type="component" value="Unassembled WGS sequence"/>
</dbReference>
<comment type="caution">
    <text evidence="1">The sequence shown here is derived from an EMBL/GenBank/DDBJ whole genome shotgun (WGS) entry which is preliminary data.</text>
</comment>
<sequence>MTYRLGISRHELRDVSASFRVYPQTIDVNSISLCSFILFPGVVGFGDAPGDDADRNGVSVIKSKLTKRTVDAAAPRDARYVLFEKARRSNGWSSTDRGDGNT</sequence>
<protein>
    <submittedName>
        <fullName evidence="1">Uncharacterized protein</fullName>
    </submittedName>
</protein>
<gene>
    <name evidence="1" type="ORF">ABVQ20_32840</name>
</gene>
<evidence type="ECO:0000313" key="2">
    <source>
        <dbReference type="Proteomes" id="UP001548832"/>
    </source>
</evidence>
<evidence type="ECO:0000313" key="1">
    <source>
        <dbReference type="EMBL" id="MET2831746.1"/>
    </source>
</evidence>
<organism evidence="1 2">
    <name type="scientific">Mesorhizobium shangrilense</name>
    <dbReference type="NCBI Taxonomy" id="460060"/>
    <lineage>
        <taxon>Bacteria</taxon>
        <taxon>Pseudomonadati</taxon>
        <taxon>Pseudomonadota</taxon>
        <taxon>Alphaproteobacteria</taxon>
        <taxon>Hyphomicrobiales</taxon>
        <taxon>Phyllobacteriaceae</taxon>
        <taxon>Mesorhizobium</taxon>
    </lineage>
</organism>
<accession>A0ABV2DNS7</accession>
<dbReference type="EMBL" id="JBEWSZ010000005">
    <property type="protein sequence ID" value="MET2831746.1"/>
    <property type="molecule type" value="Genomic_DNA"/>
</dbReference>
<proteinExistence type="predicted"/>